<dbReference type="CDD" id="cd04905">
    <property type="entry name" value="ACT_CM-PDT"/>
    <property type="match status" value="1"/>
</dbReference>
<dbReference type="GO" id="GO:0009094">
    <property type="term" value="P:L-phenylalanine biosynthetic process"/>
    <property type="evidence" value="ECO:0007669"/>
    <property type="project" value="UniProtKB-UniPathway"/>
</dbReference>
<feature type="domain" description="Prephenate dehydratase" evidence="10">
    <location>
        <begin position="3"/>
        <end position="181"/>
    </location>
</feature>
<dbReference type="InterPro" id="IPR001086">
    <property type="entry name" value="Preph_deHydtase"/>
</dbReference>
<dbReference type="PANTHER" id="PTHR21022">
    <property type="entry name" value="PREPHENATE DEHYDRATASE P PROTEIN"/>
    <property type="match status" value="1"/>
</dbReference>
<dbReference type="EMBL" id="LR130778">
    <property type="protein sequence ID" value="VDN48671.1"/>
    <property type="molecule type" value="Genomic_DNA"/>
</dbReference>
<keyword evidence="7" id="KW-0456">Lyase</keyword>
<feature type="site" description="Essential for prephenate dehydratase activity" evidence="9">
    <location>
        <position position="174"/>
    </location>
</feature>
<keyword evidence="13" id="KW-1185">Reference proteome</keyword>
<comment type="catalytic activity">
    <reaction evidence="8">
        <text>prephenate + H(+) = 3-phenylpyruvate + CO2 + H2O</text>
        <dbReference type="Rhea" id="RHEA:21648"/>
        <dbReference type="ChEBI" id="CHEBI:15377"/>
        <dbReference type="ChEBI" id="CHEBI:15378"/>
        <dbReference type="ChEBI" id="CHEBI:16526"/>
        <dbReference type="ChEBI" id="CHEBI:18005"/>
        <dbReference type="ChEBI" id="CHEBI:29934"/>
        <dbReference type="EC" id="4.2.1.51"/>
    </reaction>
</comment>
<reference evidence="12 13" key="1">
    <citation type="submission" date="2018-09" db="EMBL/GenBank/DDBJ databases">
        <authorList>
            <person name="Postec A."/>
        </authorList>
    </citation>
    <scope>NUCLEOTIDE SEQUENCE [LARGE SCALE GENOMIC DNA]</scope>
    <source>
        <strain evidence="12">70B-A</strain>
    </source>
</reference>
<dbReference type="SUPFAM" id="SSF53850">
    <property type="entry name" value="Periplasmic binding protein-like II"/>
    <property type="match status" value="1"/>
</dbReference>
<dbReference type="GO" id="GO:0004664">
    <property type="term" value="F:prephenate dehydratase activity"/>
    <property type="evidence" value="ECO:0007669"/>
    <property type="project" value="UniProtKB-EC"/>
</dbReference>
<dbReference type="AlphaFoldDB" id="A0A3P7PZU4"/>
<protein>
    <recommendedName>
        <fullName evidence="3">Prephenate dehydratase</fullName>
        <ecNumber evidence="2">4.2.1.51</ecNumber>
    </recommendedName>
</protein>
<dbReference type="SUPFAM" id="SSF55021">
    <property type="entry name" value="ACT-like"/>
    <property type="match status" value="1"/>
</dbReference>
<evidence type="ECO:0000259" key="11">
    <source>
        <dbReference type="PROSITE" id="PS51671"/>
    </source>
</evidence>
<dbReference type="InterPro" id="IPR008242">
    <property type="entry name" value="Chor_mutase/pphenate_deHydtase"/>
</dbReference>
<evidence type="ECO:0000313" key="13">
    <source>
        <dbReference type="Proteomes" id="UP000279029"/>
    </source>
</evidence>
<dbReference type="PROSITE" id="PS51671">
    <property type="entry name" value="ACT"/>
    <property type="match status" value="1"/>
</dbReference>
<dbReference type="Gene3D" id="3.30.70.260">
    <property type="match status" value="1"/>
</dbReference>
<keyword evidence="4" id="KW-0028">Amino-acid biosynthesis</keyword>
<evidence type="ECO:0000259" key="10">
    <source>
        <dbReference type="PROSITE" id="PS51171"/>
    </source>
</evidence>
<name>A0A3P7PZU4_9FIRM</name>
<keyword evidence="6" id="KW-0584">Phenylalanine biosynthesis</keyword>
<evidence type="ECO:0000256" key="5">
    <source>
        <dbReference type="ARBA" id="ARBA00023141"/>
    </source>
</evidence>
<evidence type="ECO:0000256" key="2">
    <source>
        <dbReference type="ARBA" id="ARBA00013147"/>
    </source>
</evidence>
<organism evidence="12 13">
    <name type="scientific">Petrocella atlantisensis</name>
    <dbReference type="NCBI Taxonomy" id="2173034"/>
    <lineage>
        <taxon>Bacteria</taxon>
        <taxon>Bacillati</taxon>
        <taxon>Bacillota</taxon>
        <taxon>Clostridia</taxon>
        <taxon>Lachnospirales</taxon>
        <taxon>Vallitaleaceae</taxon>
        <taxon>Petrocella</taxon>
    </lineage>
</organism>
<dbReference type="Proteomes" id="UP000279029">
    <property type="component" value="Chromosome"/>
</dbReference>
<dbReference type="OrthoDB" id="9802281at2"/>
<dbReference type="PIRSF" id="PIRSF001500">
    <property type="entry name" value="Chor_mut_pdt_Ppr"/>
    <property type="match status" value="1"/>
</dbReference>
<evidence type="ECO:0000256" key="6">
    <source>
        <dbReference type="ARBA" id="ARBA00023222"/>
    </source>
</evidence>
<dbReference type="InterPro" id="IPR002912">
    <property type="entry name" value="ACT_dom"/>
</dbReference>
<sequence>MDRIAVLGPKGTFTELATQKYLESQNIEMELAYYPSMRKTFDAVGTSCKYGVIPIENTLDGFVQIILDLLTHTNLKIIHEIVLPIRFAFVGNSACLDDIKKVYAQFKSENQCLDFLEQFRDRDIITTASNSQSYEEVIKGEDGVGAIIPIHMLSNRHDFKTVIEDITDSMDNETRFIIVSQHLNEEVVANRPWKTFFVVSDDLDRPGLLCDILNTFSKEKINLKSIISRPTKTGLGNYNFFIDIDGCYQKDEQVRVAIAHVYDKYNIKILGSYYRVMLKEDKK</sequence>
<evidence type="ECO:0000256" key="8">
    <source>
        <dbReference type="ARBA" id="ARBA00047848"/>
    </source>
</evidence>
<evidence type="ECO:0000313" key="12">
    <source>
        <dbReference type="EMBL" id="VDN48671.1"/>
    </source>
</evidence>
<dbReference type="UniPathway" id="UPA00121">
    <property type="reaction ID" value="UER00345"/>
</dbReference>
<evidence type="ECO:0000256" key="7">
    <source>
        <dbReference type="ARBA" id="ARBA00023239"/>
    </source>
</evidence>
<dbReference type="PROSITE" id="PS51171">
    <property type="entry name" value="PREPHENATE_DEHYDR_3"/>
    <property type="match status" value="1"/>
</dbReference>
<dbReference type="RefSeq" id="WP_125137775.1">
    <property type="nucleotide sequence ID" value="NZ_LR130778.1"/>
</dbReference>
<evidence type="ECO:0000256" key="9">
    <source>
        <dbReference type="PIRSR" id="PIRSR001500-2"/>
    </source>
</evidence>
<dbReference type="Pfam" id="PF01842">
    <property type="entry name" value="ACT"/>
    <property type="match status" value="1"/>
</dbReference>
<dbReference type="InterPro" id="IPR045865">
    <property type="entry name" value="ACT-like_dom_sf"/>
</dbReference>
<feature type="domain" description="ACT" evidence="11">
    <location>
        <begin position="197"/>
        <end position="272"/>
    </location>
</feature>
<dbReference type="PANTHER" id="PTHR21022:SF19">
    <property type="entry name" value="PREPHENATE DEHYDRATASE-RELATED"/>
    <property type="match status" value="1"/>
</dbReference>
<keyword evidence="5" id="KW-0057">Aromatic amino acid biosynthesis</keyword>
<proteinExistence type="predicted"/>
<gene>
    <name evidence="12" type="ORF">PATL70BA_2767</name>
</gene>
<dbReference type="Pfam" id="PF00800">
    <property type="entry name" value="PDT"/>
    <property type="match status" value="1"/>
</dbReference>
<accession>A0A3P7PZU4</accession>
<comment type="pathway">
    <text evidence="1">Amino-acid biosynthesis; L-phenylalanine biosynthesis; phenylpyruvate from prephenate: step 1/1.</text>
</comment>
<dbReference type="GO" id="GO:0005737">
    <property type="term" value="C:cytoplasm"/>
    <property type="evidence" value="ECO:0007669"/>
    <property type="project" value="TreeGrafter"/>
</dbReference>
<dbReference type="EC" id="4.2.1.51" evidence="2"/>
<evidence type="ECO:0000256" key="3">
    <source>
        <dbReference type="ARBA" id="ARBA00021872"/>
    </source>
</evidence>
<evidence type="ECO:0000256" key="4">
    <source>
        <dbReference type="ARBA" id="ARBA00022605"/>
    </source>
</evidence>
<dbReference type="Gene3D" id="3.40.190.10">
    <property type="entry name" value="Periplasmic binding protein-like II"/>
    <property type="match status" value="2"/>
</dbReference>
<evidence type="ECO:0000256" key="1">
    <source>
        <dbReference type="ARBA" id="ARBA00004741"/>
    </source>
</evidence>
<dbReference type="KEGG" id="cbar:PATL70BA_2767"/>